<dbReference type="Pfam" id="PF01235">
    <property type="entry name" value="Na_Ala_symp"/>
    <property type="match status" value="1"/>
</dbReference>
<evidence type="ECO:0000256" key="1">
    <source>
        <dbReference type="ARBA" id="ARBA00004651"/>
    </source>
</evidence>
<evidence type="ECO:0000256" key="9">
    <source>
        <dbReference type="RuleBase" id="RU363064"/>
    </source>
</evidence>
<dbReference type="Gene3D" id="1.20.1740.10">
    <property type="entry name" value="Amino acid/polyamine transporter I"/>
    <property type="match status" value="1"/>
</dbReference>
<feature type="transmembrane region" description="Helical" evidence="9">
    <location>
        <begin position="188"/>
        <end position="209"/>
    </location>
</feature>
<dbReference type="STRING" id="120956.SAMN05421791_10596"/>
<dbReference type="AlphaFoldDB" id="A0A1G7TD45"/>
<gene>
    <name evidence="10" type="ORF">SAMN05421791_10596</name>
</gene>
<feature type="transmembrane region" description="Helical" evidence="9">
    <location>
        <begin position="75"/>
        <end position="97"/>
    </location>
</feature>
<evidence type="ECO:0000256" key="8">
    <source>
        <dbReference type="ARBA" id="ARBA00023136"/>
    </source>
</evidence>
<keyword evidence="3 9" id="KW-0813">Transport</keyword>
<reference evidence="10 11" key="1">
    <citation type="submission" date="2016-10" db="EMBL/GenBank/DDBJ databases">
        <authorList>
            <person name="de Groot N.N."/>
        </authorList>
    </citation>
    <scope>NUCLEOTIDE SEQUENCE [LARGE SCALE GENOMIC DNA]</scope>
    <source>
        <strain evidence="10 11">ATCC BAA-466</strain>
    </source>
</reference>
<dbReference type="EMBL" id="FNCK01000005">
    <property type="protein sequence ID" value="SDG33022.1"/>
    <property type="molecule type" value="Genomic_DNA"/>
</dbReference>
<feature type="transmembrane region" description="Helical" evidence="9">
    <location>
        <begin position="394"/>
        <end position="413"/>
    </location>
</feature>
<accession>A0A1G7TD45</accession>
<evidence type="ECO:0000256" key="7">
    <source>
        <dbReference type="ARBA" id="ARBA00022989"/>
    </source>
</evidence>
<evidence type="ECO:0000256" key="6">
    <source>
        <dbReference type="ARBA" id="ARBA00022847"/>
    </source>
</evidence>
<sequence length="463" mass="49542">MDSFLKFVIDVITKASDLMWSNVLWIILMIVGVFYTVYLGFPQIRFFGRAFKETFGGVFGGKEKDQEGTMSSFQALATAVAAQVGTGNIAGVATAIMAGGPGAIFWMWVSGLIGMGTIFGEAVLAQKYREVRDGNYVGGPAFYISKGLKNKPLAKFLAGFFSVAIIIALGFIGNLVQSNSISAAVKEATGINPIFVGIGIAIAAALVFMGGMKRIANFAEMVVPFMAALYIIGVIVVLFVYGDQVGPAFKSIFVAAFKPSSVLGGALGVTVKQAIRFGVARGLFSNEAGMGSTPHAHAVANVKHPAEQGLVAIVGVVIDTFIVCTATAMVILVTGAHERGLAGPLVTQAAFSSAFGNYGTVFLAICLTFFAFTTIIGWYYFGETNIRYLFGKKGLLPYRIIVILFLILGSSLTKKVDFVWTMADFFNGLMVFPNMIALIFLAPQVKNILDSFKAGHEYNREEM</sequence>
<comment type="subcellular location">
    <subcellularLocation>
        <location evidence="1 9">Cell membrane</location>
        <topology evidence="1 9">Multi-pass membrane protein</topology>
    </subcellularLocation>
</comment>
<keyword evidence="5 9" id="KW-0812">Transmembrane</keyword>
<protein>
    <submittedName>
        <fullName evidence="10">Alanine or glycine:cation symporter, AGCS family</fullName>
    </submittedName>
</protein>
<feature type="transmembrane region" description="Helical" evidence="9">
    <location>
        <begin position="310"/>
        <end position="335"/>
    </location>
</feature>
<keyword evidence="7 9" id="KW-1133">Transmembrane helix</keyword>
<feature type="transmembrane region" description="Helical" evidence="9">
    <location>
        <begin position="425"/>
        <end position="443"/>
    </location>
</feature>
<feature type="transmembrane region" description="Helical" evidence="9">
    <location>
        <begin position="103"/>
        <end position="124"/>
    </location>
</feature>
<evidence type="ECO:0000256" key="3">
    <source>
        <dbReference type="ARBA" id="ARBA00022448"/>
    </source>
</evidence>
<dbReference type="PANTHER" id="PTHR30330">
    <property type="entry name" value="AGSS FAMILY TRANSPORTER, SODIUM-ALANINE"/>
    <property type="match status" value="1"/>
</dbReference>
<dbReference type="PRINTS" id="PR00175">
    <property type="entry name" value="NAALASMPORT"/>
</dbReference>
<keyword evidence="8 9" id="KW-0472">Membrane</keyword>
<comment type="similarity">
    <text evidence="2 9">Belongs to the alanine or glycine:cation symporter (AGCS) (TC 2.A.25) family.</text>
</comment>
<evidence type="ECO:0000256" key="4">
    <source>
        <dbReference type="ARBA" id="ARBA00022475"/>
    </source>
</evidence>
<evidence type="ECO:0000256" key="5">
    <source>
        <dbReference type="ARBA" id="ARBA00022692"/>
    </source>
</evidence>
<dbReference type="OrthoDB" id="9804874at2"/>
<keyword evidence="6 9" id="KW-0769">Symport</keyword>
<keyword evidence="11" id="KW-1185">Reference proteome</keyword>
<organism evidence="10 11">
    <name type="scientific">Facklamia miroungae</name>
    <dbReference type="NCBI Taxonomy" id="120956"/>
    <lineage>
        <taxon>Bacteria</taxon>
        <taxon>Bacillati</taxon>
        <taxon>Bacillota</taxon>
        <taxon>Bacilli</taxon>
        <taxon>Lactobacillales</taxon>
        <taxon>Aerococcaceae</taxon>
        <taxon>Facklamia</taxon>
    </lineage>
</organism>
<dbReference type="NCBIfam" id="TIGR00835">
    <property type="entry name" value="agcS"/>
    <property type="match status" value="1"/>
</dbReference>
<proteinExistence type="inferred from homology"/>
<feature type="transmembrane region" description="Helical" evidence="9">
    <location>
        <begin position="20"/>
        <end position="41"/>
    </location>
</feature>
<name>A0A1G7TD45_9LACT</name>
<dbReference type="RefSeq" id="WP_090290005.1">
    <property type="nucleotide sequence ID" value="NZ_FNCK01000005.1"/>
</dbReference>
<keyword evidence="4 9" id="KW-1003">Cell membrane</keyword>
<feature type="transmembrane region" description="Helical" evidence="9">
    <location>
        <begin position="248"/>
        <end position="271"/>
    </location>
</feature>
<evidence type="ECO:0000313" key="10">
    <source>
        <dbReference type="EMBL" id="SDG33022.1"/>
    </source>
</evidence>
<evidence type="ECO:0000256" key="2">
    <source>
        <dbReference type="ARBA" id="ARBA00009261"/>
    </source>
</evidence>
<feature type="transmembrane region" description="Helical" evidence="9">
    <location>
        <begin position="156"/>
        <end position="176"/>
    </location>
</feature>
<dbReference type="FunFam" id="1.20.1740.10:FF:000004">
    <property type="entry name" value="Sodium:alanine symporter family protein"/>
    <property type="match status" value="1"/>
</dbReference>
<dbReference type="GO" id="GO:0005283">
    <property type="term" value="F:amino acid:sodium symporter activity"/>
    <property type="evidence" value="ECO:0007669"/>
    <property type="project" value="InterPro"/>
</dbReference>
<dbReference type="InterPro" id="IPR001463">
    <property type="entry name" value="Na/Ala_symport"/>
</dbReference>
<feature type="transmembrane region" description="Helical" evidence="9">
    <location>
        <begin position="355"/>
        <end position="382"/>
    </location>
</feature>
<dbReference type="Proteomes" id="UP000199708">
    <property type="component" value="Unassembled WGS sequence"/>
</dbReference>
<dbReference type="GO" id="GO:0005886">
    <property type="term" value="C:plasma membrane"/>
    <property type="evidence" value="ECO:0007669"/>
    <property type="project" value="UniProtKB-SubCell"/>
</dbReference>
<evidence type="ECO:0000313" key="11">
    <source>
        <dbReference type="Proteomes" id="UP000199708"/>
    </source>
</evidence>
<dbReference type="PANTHER" id="PTHR30330:SF14">
    <property type="entry name" value="SODIUM_AMINO ACID (ALANINE) SYMPORTER"/>
    <property type="match status" value="1"/>
</dbReference>
<feature type="transmembrane region" description="Helical" evidence="9">
    <location>
        <begin position="221"/>
        <end position="242"/>
    </location>
</feature>